<keyword evidence="2" id="KW-1185">Reference proteome</keyword>
<sequence>MTQHGGRSEAHSVSSIVAFPAGTWRVPQVHDPLQDGMTGRVTGTCHRPLQRTAAAWTRNSLILSLAPQETVTFCRSALRGPATNAN</sequence>
<dbReference type="AlphaFoldDB" id="A0AAN9GP84"/>
<evidence type="ECO:0000313" key="1">
    <source>
        <dbReference type="EMBL" id="KAK7115684.1"/>
    </source>
</evidence>
<reference evidence="1 2" key="1">
    <citation type="submission" date="2024-02" db="EMBL/GenBank/DDBJ databases">
        <title>Chromosome-scale genome assembly of the rough periwinkle Littorina saxatilis.</title>
        <authorList>
            <person name="De Jode A."/>
            <person name="Faria R."/>
            <person name="Formenti G."/>
            <person name="Sims Y."/>
            <person name="Smith T.P."/>
            <person name="Tracey A."/>
            <person name="Wood J.M.D."/>
            <person name="Zagrodzka Z.B."/>
            <person name="Johannesson K."/>
            <person name="Butlin R.K."/>
            <person name="Leder E.H."/>
        </authorList>
    </citation>
    <scope>NUCLEOTIDE SEQUENCE [LARGE SCALE GENOMIC DNA]</scope>
    <source>
        <strain evidence="1">Snail1</strain>
        <tissue evidence="1">Muscle</tissue>
    </source>
</reference>
<organism evidence="1 2">
    <name type="scientific">Littorina saxatilis</name>
    <dbReference type="NCBI Taxonomy" id="31220"/>
    <lineage>
        <taxon>Eukaryota</taxon>
        <taxon>Metazoa</taxon>
        <taxon>Spiralia</taxon>
        <taxon>Lophotrochozoa</taxon>
        <taxon>Mollusca</taxon>
        <taxon>Gastropoda</taxon>
        <taxon>Caenogastropoda</taxon>
        <taxon>Littorinimorpha</taxon>
        <taxon>Littorinoidea</taxon>
        <taxon>Littorinidae</taxon>
        <taxon>Littorina</taxon>
    </lineage>
</organism>
<proteinExistence type="predicted"/>
<evidence type="ECO:0000313" key="2">
    <source>
        <dbReference type="Proteomes" id="UP001374579"/>
    </source>
</evidence>
<name>A0AAN9GP84_9CAEN</name>
<dbReference type="EMBL" id="JBAMIC010000001">
    <property type="protein sequence ID" value="KAK7115684.1"/>
    <property type="molecule type" value="Genomic_DNA"/>
</dbReference>
<comment type="caution">
    <text evidence="1">The sequence shown here is derived from an EMBL/GenBank/DDBJ whole genome shotgun (WGS) entry which is preliminary data.</text>
</comment>
<gene>
    <name evidence="1" type="ORF">V1264_001508</name>
</gene>
<dbReference type="Proteomes" id="UP001374579">
    <property type="component" value="Unassembled WGS sequence"/>
</dbReference>
<protein>
    <submittedName>
        <fullName evidence="1">Uncharacterized protein</fullName>
    </submittedName>
</protein>
<accession>A0AAN9GP84</accession>